<proteinExistence type="predicted"/>
<evidence type="ECO:0000313" key="3">
    <source>
        <dbReference type="Proteomes" id="UP001386955"/>
    </source>
</evidence>
<gene>
    <name evidence="2" type="ORF">VNO78_23389</name>
</gene>
<sequence>MALSSHPLIFFHHFLYAPLGFLTLLTPIFSLSRASLSSPSASFSRHPLLLHHPLRPPPLLLFLLLLLLLLLQNPSPCVLLLLPCPSVVVIEEHHLRCS</sequence>
<accession>A0AAN9S3G0</accession>
<comment type="caution">
    <text evidence="2">The sequence shown here is derived from an EMBL/GenBank/DDBJ whole genome shotgun (WGS) entry which is preliminary data.</text>
</comment>
<keyword evidence="1" id="KW-1133">Transmembrane helix</keyword>
<dbReference type="Proteomes" id="UP001386955">
    <property type="component" value="Unassembled WGS sequence"/>
</dbReference>
<protein>
    <submittedName>
        <fullName evidence="2">Uncharacterized protein</fullName>
    </submittedName>
</protein>
<keyword evidence="1" id="KW-0472">Membrane</keyword>
<keyword evidence="1" id="KW-0812">Transmembrane</keyword>
<dbReference type="EMBL" id="JAYMYS010000006">
    <property type="protein sequence ID" value="KAK7388568.1"/>
    <property type="molecule type" value="Genomic_DNA"/>
</dbReference>
<reference evidence="2 3" key="1">
    <citation type="submission" date="2024-01" db="EMBL/GenBank/DDBJ databases">
        <title>The genomes of 5 underutilized Papilionoideae crops provide insights into root nodulation and disease resistanc.</title>
        <authorList>
            <person name="Jiang F."/>
        </authorList>
    </citation>
    <scope>NUCLEOTIDE SEQUENCE [LARGE SCALE GENOMIC DNA]</scope>
    <source>
        <strain evidence="2">DUOXIRENSHENG_FW03</strain>
        <tissue evidence="2">Leaves</tissue>
    </source>
</reference>
<name>A0AAN9S3G0_PSOTE</name>
<evidence type="ECO:0000313" key="2">
    <source>
        <dbReference type="EMBL" id="KAK7388568.1"/>
    </source>
</evidence>
<dbReference type="AlphaFoldDB" id="A0AAN9S3G0"/>
<feature type="transmembrane region" description="Helical" evidence="1">
    <location>
        <begin position="54"/>
        <end position="71"/>
    </location>
</feature>
<keyword evidence="3" id="KW-1185">Reference proteome</keyword>
<organism evidence="2 3">
    <name type="scientific">Psophocarpus tetragonolobus</name>
    <name type="common">Winged bean</name>
    <name type="synonym">Dolichos tetragonolobus</name>
    <dbReference type="NCBI Taxonomy" id="3891"/>
    <lineage>
        <taxon>Eukaryota</taxon>
        <taxon>Viridiplantae</taxon>
        <taxon>Streptophyta</taxon>
        <taxon>Embryophyta</taxon>
        <taxon>Tracheophyta</taxon>
        <taxon>Spermatophyta</taxon>
        <taxon>Magnoliopsida</taxon>
        <taxon>eudicotyledons</taxon>
        <taxon>Gunneridae</taxon>
        <taxon>Pentapetalae</taxon>
        <taxon>rosids</taxon>
        <taxon>fabids</taxon>
        <taxon>Fabales</taxon>
        <taxon>Fabaceae</taxon>
        <taxon>Papilionoideae</taxon>
        <taxon>50 kb inversion clade</taxon>
        <taxon>NPAAA clade</taxon>
        <taxon>indigoferoid/millettioid clade</taxon>
        <taxon>Phaseoleae</taxon>
        <taxon>Psophocarpus</taxon>
    </lineage>
</organism>
<evidence type="ECO:0000256" key="1">
    <source>
        <dbReference type="SAM" id="Phobius"/>
    </source>
</evidence>